<reference evidence="1" key="1">
    <citation type="submission" date="2022-10" db="EMBL/GenBank/DDBJ databases">
        <title>Complete Genome of Trichothecium roseum strain YXFP-22015, a Plant Pathogen Isolated from Citrus.</title>
        <authorList>
            <person name="Wang Y."/>
            <person name="Zhu L."/>
        </authorList>
    </citation>
    <scope>NUCLEOTIDE SEQUENCE</scope>
    <source>
        <strain evidence="1">YXFP-22015</strain>
    </source>
</reference>
<comment type="caution">
    <text evidence="1">The sequence shown here is derived from an EMBL/GenBank/DDBJ whole genome shotgun (WGS) entry which is preliminary data.</text>
</comment>
<accession>A0ACC0V156</accession>
<proteinExistence type="predicted"/>
<protein>
    <submittedName>
        <fullName evidence="1">Uncharacterized protein</fullName>
    </submittedName>
</protein>
<evidence type="ECO:0000313" key="1">
    <source>
        <dbReference type="EMBL" id="KAI9900135.1"/>
    </source>
</evidence>
<dbReference type="EMBL" id="CM047943">
    <property type="protein sequence ID" value="KAI9900135.1"/>
    <property type="molecule type" value="Genomic_DNA"/>
</dbReference>
<dbReference type="Proteomes" id="UP001163324">
    <property type="component" value="Chromosome 4"/>
</dbReference>
<sequence>MTTPVHPTYEDEAVITLTVQGPGSITQDLPERRVLLSKDTPVVHIGRTSSHKEALKASVDNFWFECPVISRNHAHIKFDSDKKKLLLKDSGSLHGTLLNSCRVQSHVYWPLSAGDSITLGTQVDRGSNNYRPCVLVVDIMFGTAKHNHGPKVYKVPDDSESEDAGSDRHDALDYGSNALLSHGVLPSSKTPNPIDLTTPAALIDLSSDHGDGTDDESPFEDDDDTQILSMHQHEVKSTAAVAGERATSPEIDLTDASVHDVNFRSNEMADGDNANHNVVPDVDTTVHPDSDAISLMEDDSKSSSDMEVDMNTDMGSPTGQSREYYHNFDTTTLPTNPLCPPAPTPYRSADYHYSPRSVAMDYGYTPPKAKIDTYHLMEAPISYRDLSVPPQPRPPKETFATAFGRPMRDARRRRNPNDSSVPQYTSSSVRSMWPGFEVLEPVAALPNLAMNGTDASLGSFSPDFKSAYEFGQHKKIDQSAVGNETRDNVAIYPWTLPTPSVDPRKVKSHPQKPDGTTEQTSDVLPEVACQQTPDETLRKKGEKDPNGATNEHAEASVESATEDATEDVTETATENATENAAENAIENVTPKKQDVTIRDDTTVENTTPGSAKRKADHISTLVPAEQIEVPTSSLELPHRAQNLCPRSIQHPAKLQRVAEVFGYAALGGLAVMGTLIATAPTL</sequence>
<name>A0ACC0V156_9HYPO</name>
<evidence type="ECO:0000313" key="2">
    <source>
        <dbReference type="Proteomes" id="UP001163324"/>
    </source>
</evidence>
<gene>
    <name evidence="1" type="ORF">N3K66_004397</name>
</gene>
<organism evidence="1 2">
    <name type="scientific">Trichothecium roseum</name>
    <dbReference type="NCBI Taxonomy" id="47278"/>
    <lineage>
        <taxon>Eukaryota</taxon>
        <taxon>Fungi</taxon>
        <taxon>Dikarya</taxon>
        <taxon>Ascomycota</taxon>
        <taxon>Pezizomycotina</taxon>
        <taxon>Sordariomycetes</taxon>
        <taxon>Hypocreomycetidae</taxon>
        <taxon>Hypocreales</taxon>
        <taxon>Hypocreales incertae sedis</taxon>
        <taxon>Trichothecium</taxon>
    </lineage>
</organism>
<keyword evidence="2" id="KW-1185">Reference proteome</keyword>